<protein>
    <submittedName>
        <fullName evidence="1">Uncharacterized protein</fullName>
    </submittedName>
</protein>
<name>A0AA39P1D5_9AGAR</name>
<reference evidence="1" key="1">
    <citation type="submission" date="2023-06" db="EMBL/GenBank/DDBJ databases">
        <authorList>
            <consortium name="Lawrence Berkeley National Laboratory"/>
            <person name="Ahrendt S."/>
            <person name="Sahu N."/>
            <person name="Indic B."/>
            <person name="Wong-Bajracharya J."/>
            <person name="Merenyi Z."/>
            <person name="Ke H.-M."/>
            <person name="Monk M."/>
            <person name="Kocsube S."/>
            <person name="Drula E."/>
            <person name="Lipzen A."/>
            <person name="Balint B."/>
            <person name="Henrissat B."/>
            <person name="Andreopoulos B."/>
            <person name="Martin F.M."/>
            <person name="Harder C.B."/>
            <person name="Rigling D."/>
            <person name="Ford K.L."/>
            <person name="Foster G.D."/>
            <person name="Pangilinan J."/>
            <person name="Papanicolaou A."/>
            <person name="Barry K."/>
            <person name="LaButti K."/>
            <person name="Viragh M."/>
            <person name="Koriabine M."/>
            <person name="Yan M."/>
            <person name="Riley R."/>
            <person name="Champramary S."/>
            <person name="Plett K.L."/>
            <person name="Tsai I.J."/>
            <person name="Slot J."/>
            <person name="Sipos G."/>
            <person name="Plett J."/>
            <person name="Nagy L.G."/>
            <person name="Grigoriev I.V."/>
        </authorList>
    </citation>
    <scope>NUCLEOTIDE SEQUENCE</scope>
    <source>
        <strain evidence="1">ICMP 16352</strain>
    </source>
</reference>
<gene>
    <name evidence="1" type="ORF">IW261DRAFT_1340920</name>
</gene>
<proteinExistence type="predicted"/>
<accession>A0AA39P1D5</accession>
<evidence type="ECO:0000313" key="1">
    <source>
        <dbReference type="EMBL" id="KAK0475223.1"/>
    </source>
</evidence>
<dbReference type="InterPro" id="IPR008949">
    <property type="entry name" value="Isoprenoid_synthase_dom_sf"/>
</dbReference>
<keyword evidence="2" id="KW-1185">Reference proteome</keyword>
<dbReference type="EMBL" id="JAUEPR010000024">
    <property type="protein sequence ID" value="KAK0475223.1"/>
    <property type="molecule type" value="Genomic_DNA"/>
</dbReference>
<dbReference type="Gene3D" id="1.10.600.10">
    <property type="entry name" value="Farnesyl Diphosphate Synthase"/>
    <property type="match status" value="1"/>
</dbReference>
<dbReference type="SUPFAM" id="SSF48576">
    <property type="entry name" value="Terpenoid synthases"/>
    <property type="match status" value="1"/>
</dbReference>
<comment type="caution">
    <text evidence="1">The sequence shown here is derived from an EMBL/GenBank/DDBJ whole genome shotgun (WGS) entry which is preliminary data.</text>
</comment>
<dbReference type="AlphaFoldDB" id="A0AA39P1D5"/>
<dbReference type="Proteomes" id="UP001175227">
    <property type="component" value="Unassembled WGS sequence"/>
</dbReference>
<feature type="non-terminal residue" evidence="1">
    <location>
        <position position="138"/>
    </location>
</feature>
<organism evidence="1 2">
    <name type="scientific">Armillaria novae-zelandiae</name>
    <dbReference type="NCBI Taxonomy" id="153914"/>
    <lineage>
        <taxon>Eukaryota</taxon>
        <taxon>Fungi</taxon>
        <taxon>Dikarya</taxon>
        <taxon>Basidiomycota</taxon>
        <taxon>Agaricomycotina</taxon>
        <taxon>Agaricomycetes</taxon>
        <taxon>Agaricomycetidae</taxon>
        <taxon>Agaricales</taxon>
        <taxon>Marasmiineae</taxon>
        <taxon>Physalacriaceae</taxon>
        <taxon>Armillaria</taxon>
    </lineage>
</organism>
<evidence type="ECO:0000313" key="2">
    <source>
        <dbReference type="Proteomes" id="UP001175227"/>
    </source>
</evidence>
<sequence>FGSSECHPNKVRNDISGLPNEAYRHFGEVAADLIVHACLEFVTARVLEVQDSTKEPKQIPSRYTKMKNIFSIFEAFAMFILPRKLPYHVYMRALPFICRLINCTNDVLSFYKEECASETGTLISLLARACGEPKDKVL</sequence>